<dbReference type="AlphaFoldDB" id="A0A840CA84"/>
<keyword evidence="2" id="KW-1185">Reference proteome</keyword>
<evidence type="ECO:0000313" key="2">
    <source>
        <dbReference type="Proteomes" id="UP000577362"/>
    </source>
</evidence>
<dbReference type="Proteomes" id="UP000577362">
    <property type="component" value="Unassembled WGS sequence"/>
</dbReference>
<proteinExistence type="predicted"/>
<sequence>MMAAALPPLSPFPFPLTAATCRGARDEFAW</sequence>
<comment type="caution">
    <text evidence="1">The sequence shown here is derived from an EMBL/GenBank/DDBJ whole genome shotgun (WGS) entry which is preliminary data.</text>
</comment>
<accession>A0A840CA84</accession>
<gene>
    <name evidence="1" type="ORF">GGR16_004821</name>
</gene>
<evidence type="ECO:0000313" key="1">
    <source>
        <dbReference type="EMBL" id="MBB4019766.1"/>
    </source>
</evidence>
<name>A0A840CA84_9HYPH</name>
<protein>
    <submittedName>
        <fullName evidence="1">Uncharacterized protein</fullName>
    </submittedName>
</protein>
<organism evidence="1 2">
    <name type="scientific">Chelatococcus caeni</name>
    <dbReference type="NCBI Taxonomy" id="1348468"/>
    <lineage>
        <taxon>Bacteria</taxon>
        <taxon>Pseudomonadati</taxon>
        <taxon>Pseudomonadota</taxon>
        <taxon>Alphaproteobacteria</taxon>
        <taxon>Hyphomicrobiales</taxon>
        <taxon>Chelatococcaceae</taxon>
        <taxon>Chelatococcus</taxon>
    </lineage>
</organism>
<reference evidence="1 2" key="1">
    <citation type="submission" date="2020-08" db="EMBL/GenBank/DDBJ databases">
        <title>Genomic Encyclopedia of Type Strains, Phase IV (KMG-IV): sequencing the most valuable type-strain genomes for metagenomic binning, comparative biology and taxonomic classification.</title>
        <authorList>
            <person name="Goeker M."/>
        </authorList>
    </citation>
    <scope>NUCLEOTIDE SEQUENCE [LARGE SCALE GENOMIC DNA]</scope>
    <source>
        <strain evidence="1 2">DSM 103737</strain>
    </source>
</reference>
<dbReference type="EMBL" id="JACIEN010000008">
    <property type="protein sequence ID" value="MBB4019766.1"/>
    <property type="molecule type" value="Genomic_DNA"/>
</dbReference>